<evidence type="ECO:0000256" key="3">
    <source>
        <dbReference type="SAM" id="SignalP"/>
    </source>
</evidence>
<dbReference type="GO" id="GO:0009306">
    <property type="term" value="P:protein secretion"/>
    <property type="evidence" value="ECO:0007669"/>
    <property type="project" value="InterPro"/>
</dbReference>
<comment type="caution">
    <text evidence="6">The sequence shown here is derived from an EMBL/GenBank/DDBJ whole genome shotgun (WGS) entry which is preliminary data.</text>
</comment>
<protein>
    <recommendedName>
        <fullName evidence="1">Endoplasmic reticulum resident protein 29</fullName>
    </recommendedName>
</protein>
<dbReference type="PROSITE" id="PS51257">
    <property type="entry name" value="PROKAR_LIPOPROTEIN"/>
    <property type="match status" value="1"/>
</dbReference>
<name>A0A8K0D593_IGNLU</name>
<evidence type="ECO:0000256" key="2">
    <source>
        <dbReference type="ARBA" id="ARBA00022824"/>
    </source>
</evidence>
<dbReference type="InterPro" id="IPR011679">
    <property type="entry name" value="ERp29_C"/>
</dbReference>
<dbReference type="Gene3D" id="1.20.1150.12">
    <property type="entry name" value="Endoplasmic reticulum resident protein 29, C-terminal domain"/>
    <property type="match status" value="1"/>
</dbReference>
<evidence type="ECO:0000256" key="1">
    <source>
        <dbReference type="ARBA" id="ARBA00014173"/>
    </source>
</evidence>
<dbReference type="OrthoDB" id="417262at2759"/>
<dbReference type="Gene3D" id="3.40.30.10">
    <property type="entry name" value="Glutaredoxin"/>
    <property type="match status" value="1"/>
</dbReference>
<feature type="signal peptide" evidence="3">
    <location>
        <begin position="1"/>
        <end position="22"/>
    </location>
</feature>
<dbReference type="SUPFAM" id="SSF52833">
    <property type="entry name" value="Thioredoxin-like"/>
    <property type="match status" value="1"/>
</dbReference>
<dbReference type="InterPro" id="IPR016855">
    <property type="entry name" value="ERp29"/>
</dbReference>
<evidence type="ECO:0000313" key="7">
    <source>
        <dbReference type="Proteomes" id="UP000801492"/>
    </source>
</evidence>
<feature type="domain" description="Endoplasmic reticulum resident protein 29 C-terminal" evidence="4">
    <location>
        <begin position="147"/>
        <end position="241"/>
    </location>
</feature>
<dbReference type="InterPro" id="IPR012883">
    <property type="entry name" value="ERp29_N"/>
</dbReference>
<dbReference type="InterPro" id="IPR036356">
    <property type="entry name" value="ERp29_C_sf"/>
</dbReference>
<reference evidence="6" key="1">
    <citation type="submission" date="2019-08" db="EMBL/GenBank/DDBJ databases">
        <title>The genome of the North American firefly Photinus pyralis.</title>
        <authorList>
            <consortium name="Photinus pyralis genome working group"/>
            <person name="Fallon T.R."/>
            <person name="Sander Lower S.E."/>
            <person name="Weng J.-K."/>
        </authorList>
    </citation>
    <scope>NUCLEOTIDE SEQUENCE</scope>
    <source>
        <strain evidence="6">TRF0915ILg1</strain>
        <tissue evidence="6">Whole body</tissue>
    </source>
</reference>
<dbReference type="AlphaFoldDB" id="A0A8K0D593"/>
<dbReference type="Proteomes" id="UP000801492">
    <property type="component" value="Unassembled WGS sequence"/>
</dbReference>
<dbReference type="Pfam" id="PF07912">
    <property type="entry name" value="ERp29_N"/>
    <property type="match status" value="1"/>
</dbReference>
<dbReference type="EMBL" id="VTPC01002701">
    <property type="protein sequence ID" value="KAF2899663.1"/>
    <property type="molecule type" value="Genomic_DNA"/>
</dbReference>
<keyword evidence="3" id="KW-0732">Signal</keyword>
<dbReference type="Pfam" id="PF07749">
    <property type="entry name" value="ERp29"/>
    <property type="match status" value="1"/>
</dbReference>
<dbReference type="InterPro" id="IPR036249">
    <property type="entry name" value="Thioredoxin-like_sf"/>
</dbReference>
<evidence type="ECO:0000259" key="4">
    <source>
        <dbReference type="Pfam" id="PF07749"/>
    </source>
</evidence>
<dbReference type="PANTHER" id="PTHR12211:SF0">
    <property type="entry name" value="ENDOPLASMIC RETICULUM RESIDENT PROTEIN 29"/>
    <property type="match status" value="1"/>
</dbReference>
<proteinExistence type="predicted"/>
<dbReference type="SUPFAM" id="SSF47933">
    <property type="entry name" value="ERP29 C domain-like"/>
    <property type="match status" value="1"/>
</dbReference>
<dbReference type="FunFam" id="3.40.30.10:FF:000133">
    <property type="entry name" value="Endoplasmic reticulum resident protein 29"/>
    <property type="match status" value="1"/>
</dbReference>
<dbReference type="GO" id="GO:0005788">
    <property type="term" value="C:endoplasmic reticulum lumen"/>
    <property type="evidence" value="ECO:0007669"/>
    <property type="project" value="InterPro"/>
</dbReference>
<evidence type="ECO:0000313" key="6">
    <source>
        <dbReference type="EMBL" id="KAF2899663.1"/>
    </source>
</evidence>
<dbReference type="FunFam" id="1.20.1150.12:FF:000001">
    <property type="entry name" value="Endoplasmic reticulum resident protein 29"/>
    <property type="match status" value="1"/>
</dbReference>
<organism evidence="6 7">
    <name type="scientific">Ignelater luminosus</name>
    <name type="common">Cucubano</name>
    <name type="synonym">Pyrophorus luminosus</name>
    <dbReference type="NCBI Taxonomy" id="2038154"/>
    <lineage>
        <taxon>Eukaryota</taxon>
        <taxon>Metazoa</taxon>
        <taxon>Ecdysozoa</taxon>
        <taxon>Arthropoda</taxon>
        <taxon>Hexapoda</taxon>
        <taxon>Insecta</taxon>
        <taxon>Pterygota</taxon>
        <taxon>Neoptera</taxon>
        <taxon>Endopterygota</taxon>
        <taxon>Coleoptera</taxon>
        <taxon>Polyphaga</taxon>
        <taxon>Elateriformia</taxon>
        <taxon>Elateroidea</taxon>
        <taxon>Elateridae</taxon>
        <taxon>Agrypninae</taxon>
        <taxon>Pyrophorini</taxon>
        <taxon>Ignelater</taxon>
    </lineage>
</organism>
<keyword evidence="7" id="KW-1185">Reference proteome</keyword>
<evidence type="ECO:0000259" key="5">
    <source>
        <dbReference type="Pfam" id="PF07912"/>
    </source>
</evidence>
<feature type="domain" description="ERp29 N-terminal" evidence="5">
    <location>
        <begin position="22"/>
        <end position="146"/>
    </location>
</feature>
<gene>
    <name evidence="6" type="ORF">ILUMI_06523</name>
</gene>
<sequence>MRRVAFLSAFVTLISIISTTLACKGCVSLDEYNFEKVISRFKAVLVKFDVAYPYGDKHETYTKLAEEIAQNKEILIAEVGIKDYGDKENEELGKKYGVKSKDDLPAVRLFLQGRNDPIQLPKSSEWTVDNLRNLVRDNTDIYIGLPGCLEKYDKLAMEFVRASMKDKDKKVKDTEKLLSKETESDKPTAKTYVLFMKKILEQGVQFIKQEITRLGKIVKDGKVNDKKKEELSHRINILHSFSVPLKDEL</sequence>
<keyword evidence="2" id="KW-0256">Endoplasmic reticulum</keyword>
<accession>A0A8K0D593</accession>
<feature type="chain" id="PRO_5035466120" description="Endoplasmic reticulum resident protein 29" evidence="3">
    <location>
        <begin position="23"/>
        <end position="249"/>
    </location>
</feature>
<dbReference type="PANTHER" id="PTHR12211">
    <property type="entry name" value="ENDOPLASMIC RETICULUM PROTEIN ERP29"/>
    <property type="match status" value="1"/>
</dbReference>